<proteinExistence type="predicted"/>
<reference evidence="1" key="1">
    <citation type="submission" date="2020-05" db="EMBL/GenBank/DDBJ databases">
        <authorList>
            <person name="Chiriac C."/>
            <person name="Salcher M."/>
            <person name="Ghai R."/>
            <person name="Kavagutti S V."/>
        </authorList>
    </citation>
    <scope>NUCLEOTIDE SEQUENCE</scope>
</reference>
<evidence type="ECO:0000313" key="1">
    <source>
        <dbReference type="EMBL" id="CAB4817987.1"/>
    </source>
</evidence>
<dbReference type="EMBL" id="CAFAAL010000206">
    <property type="protein sequence ID" value="CAB4817987.1"/>
    <property type="molecule type" value="Genomic_DNA"/>
</dbReference>
<accession>A0A6J6ZL00</accession>
<sequence>MIAALRALGREYEAKDLPGQLAAFGIKGSEVKSLFMSHPPLEERIAALENMS</sequence>
<gene>
    <name evidence="1" type="ORF">UFOPK3004_01671</name>
</gene>
<name>A0A6J6ZL00_9ZZZZ</name>
<protein>
    <submittedName>
        <fullName evidence="1">Unannotated protein</fullName>
    </submittedName>
</protein>
<dbReference type="AlphaFoldDB" id="A0A6J6ZL00"/>
<organism evidence="1">
    <name type="scientific">freshwater metagenome</name>
    <dbReference type="NCBI Taxonomy" id="449393"/>
    <lineage>
        <taxon>unclassified sequences</taxon>
        <taxon>metagenomes</taxon>
        <taxon>ecological metagenomes</taxon>
    </lineage>
</organism>